<dbReference type="RefSeq" id="WP_140223246.1">
    <property type="nucleotide sequence ID" value="NZ_CALYDN020000019.1"/>
</dbReference>
<sequence length="139" mass="16008">MELIHPRISSEAKRQLQAIAKENNESMNGIVNIAIEKYIADYFSESESKKAIPQLEKVLEEHLTDFSAHIRSLIARGVLDNAVSMLGVVDLISNETGQSQSEVYKMYRELAYTRVKDRHELFKDLDTLYQFKKELSNDE</sequence>
<geneLocation type="plasmid" evidence="1">
    <name>pKM01</name>
</geneLocation>
<keyword evidence="1" id="KW-0614">Plasmid</keyword>
<dbReference type="GO" id="GO:0006355">
    <property type="term" value="P:regulation of DNA-templated transcription"/>
    <property type="evidence" value="ECO:0007669"/>
    <property type="project" value="InterPro"/>
</dbReference>
<organism evidence="1">
    <name type="scientific">Staphylococcus pseudintermedius</name>
    <dbReference type="NCBI Taxonomy" id="283734"/>
    <lineage>
        <taxon>Bacteria</taxon>
        <taxon>Bacillati</taxon>
        <taxon>Bacillota</taxon>
        <taxon>Bacilli</taxon>
        <taxon>Bacillales</taxon>
        <taxon>Staphylococcaceae</taxon>
        <taxon>Staphylococcus</taxon>
        <taxon>Staphylococcus intermedius group</taxon>
    </lineage>
</organism>
<name>A0A0N9MYB2_STAPS</name>
<gene>
    <name evidence="1" type="ORF">SP547_pKM00145</name>
</gene>
<protein>
    <submittedName>
        <fullName evidence="1">Uncharacterized protein</fullName>
    </submittedName>
</protein>
<accession>A0A0N9MYB2</accession>
<dbReference type="SUPFAM" id="SSF47598">
    <property type="entry name" value="Ribbon-helix-helix"/>
    <property type="match status" value="1"/>
</dbReference>
<dbReference type="InterPro" id="IPR010985">
    <property type="entry name" value="Ribbon_hlx_hlx"/>
</dbReference>
<evidence type="ECO:0000313" key="1">
    <source>
        <dbReference type="EMBL" id="ALG87928.1"/>
    </source>
</evidence>
<reference evidence="1" key="1">
    <citation type="submission" date="2015-08" db="EMBL/GenBank/DDBJ databases">
        <title>Complete Plasmid Sequence of Staphylococcus pseudintermedius HK547/11 pKM01.</title>
        <authorList>
            <person name="Calcutt M.J."/>
            <person name="Foecking M.F."/>
            <person name="Hsieh H.-Y."/>
            <person name="Stewart G.C."/>
            <person name="Pintaric S."/>
            <person name="Martinec B.S."/>
            <person name="Matanovic K."/>
        </authorList>
    </citation>
    <scope>NUCLEOTIDE SEQUENCE</scope>
    <source>
        <strain evidence="1">HR547/11</strain>
        <plasmid evidence="1">pKM01</plasmid>
    </source>
</reference>
<proteinExistence type="predicted"/>
<dbReference type="EMBL" id="KT373969">
    <property type="protein sequence ID" value="ALG87928.1"/>
    <property type="molecule type" value="Genomic_DNA"/>
</dbReference>
<dbReference type="AlphaFoldDB" id="A0A0N9MYB2"/>